<dbReference type="PANTHER" id="PTHR30346">
    <property type="entry name" value="TRANSCRIPTIONAL DUAL REGULATOR HCAR-RELATED"/>
    <property type="match status" value="1"/>
</dbReference>
<evidence type="ECO:0000256" key="3">
    <source>
        <dbReference type="ARBA" id="ARBA00023125"/>
    </source>
</evidence>
<feature type="compositionally biased region" description="Low complexity" evidence="5">
    <location>
        <begin position="10"/>
        <end position="32"/>
    </location>
</feature>
<evidence type="ECO:0000256" key="4">
    <source>
        <dbReference type="ARBA" id="ARBA00023163"/>
    </source>
</evidence>
<dbReference type="CDD" id="cd08414">
    <property type="entry name" value="PBP2_LTTR_aromatics_like"/>
    <property type="match status" value="1"/>
</dbReference>
<dbReference type="GO" id="GO:0003677">
    <property type="term" value="F:DNA binding"/>
    <property type="evidence" value="ECO:0007669"/>
    <property type="project" value="UniProtKB-KW"/>
</dbReference>
<feature type="compositionally biased region" description="Basic residues" evidence="5">
    <location>
        <begin position="331"/>
        <end position="340"/>
    </location>
</feature>
<comment type="caution">
    <text evidence="7">The sequence shown here is derived from an EMBL/GenBank/DDBJ whole genome shotgun (WGS) entry which is preliminary data.</text>
</comment>
<organism evidence="7 8">
    <name type="scientific">Promicromonospora soli</name>
    <dbReference type="NCBI Taxonomy" id="2035533"/>
    <lineage>
        <taxon>Bacteria</taxon>
        <taxon>Bacillati</taxon>
        <taxon>Actinomycetota</taxon>
        <taxon>Actinomycetes</taxon>
        <taxon>Micrococcales</taxon>
        <taxon>Promicromonosporaceae</taxon>
        <taxon>Promicromonospora</taxon>
    </lineage>
</organism>
<dbReference type="AlphaFoldDB" id="A0A919G0J1"/>
<keyword evidence="2" id="KW-0805">Transcription regulation</keyword>
<dbReference type="InterPro" id="IPR005119">
    <property type="entry name" value="LysR_subst-bd"/>
</dbReference>
<protein>
    <recommendedName>
        <fullName evidence="6">LysR substrate-binding domain-containing protein</fullName>
    </recommendedName>
</protein>
<dbReference type="Pfam" id="PF03466">
    <property type="entry name" value="LysR_substrate"/>
    <property type="match status" value="1"/>
</dbReference>
<proteinExistence type="inferred from homology"/>
<reference evidence="7" key="1">
    <citation type="journal article" date="2014" name="Int. J. Syst. Evol. Microbiol.">
        <title>Complete genome sequence of Corynebacterium casei LMG S-19264T (=DSM 44701T), isolated from a smear-ripened cheese.</title>
        <authorList>
            <consortium name="US DOE Joint Genome Institute (JGI-PGF)"/>
            <person name="Walter F."/>
            <person name="Albersmeier A."/>
            <person name="Kalinowski J."/>
            <person name="Ruckert C."/>
        </authorList>
    </citation>
    <scope>NUCLEOTIDE SEQUENCE</scope>
    <source>
        <strain evidence="7">CGMCC 4.7398</strain>
    </source>
</reference>
<reference evidence="7" key="2">
    <citation type="submission" date="2020-09" db="EMBL/GenBank/DDBJ databases">
        <authorList>
            <person name="Sun Q."/>
            <person name="Zhou Y."/>
        </authorList>
    </citation>
    <scope>NUCLEOTIDE SEQUENCE</scope>
    <source>
        <strain evidence="7">CGMCC 4.7398</strain>
    </source>
</reference>
<comment type="similarity">
    <text evidence="1">Belongs to the LysR transcriptional regulatory family.</text>
</comment>
<feature type="region of interest" description="Disordered" evidence="5">
    <location>
        <begin position="259"/>
        <end position="340"/>
    </location>
</feature>
<dbReference type="Proteomes" id="UP000627369">
    <property type="component" value="Unassembled WGS sequence"/>
</dbReference>
<evidence type="ECO:0000256" key="5">
    <source>
        <dbReference type="SAM" id="MobiDB-lite"/>
    </source>
</evidence>
<dbReference type="PANTHER" id="PTHR30346:SF0">
    <property type="entry name" value="HCA OPERON TRANSCRIPTIONAL ACTIVATOR HCAR"/>
    <property type="match status" value="1"/>
</dbReference>
<accession>A0A919G0J1</accession>
<keyword evidence="8" id="KW-1185">Reference proteome</keyword>
<name>A0A919G0J1_9MICO</name>
<evidence type="ECO:0000259" key="6">
    <source>
        <dbReference type="Pfam" id="PF03466"/>
    </source>
</evidence>
<evidence type="ECO:0000313" key="7">
    <source>
        <dbReference type="EMBL" id="GHH75947.1"/>
    </source>
</evidence>
<feature type="domain" description="LysR substrate-binding" evidence="6">
    <location>
        <begin position="77"/>
        <end position="255"/>
    </location>
</feature>
<dbReference type="Gene3D" id="3.40.190.10">
    <property type="entry name" value="Periplasmic binding protein-like II"/>
    <property type="match status" value="2"/>
</dbReference>
<dbReference type="SUPFAM" id="SSF53850">
    <property type="entry name" value="Periplasmic binding protein-like II"/>
    <property type="match status" value="1"/>
</dbReference>
<feature type="region of interest" description="Disordered" evidence="5">
    <location>
        <begin position="1"/>
        <end position="54"/>
    </location>
</feature>
<evidence type="ECO:0000256" key="1">
    <source>
        <dbReference type="ARBA" id="ARBA00009437"/>
    </source>
</evidence>
<sequence length="340" mass="34674">MPDVGPPAPGADLADLPIADAADPTAEAADAADPTDVDGVDDASPVTDGAPADVDPDLPRFRLAYVPGATPGKWATVWHERLPDVRLELVQLEAAAVGPALEAGEADAAIGRLPVDKDVFSAIPLYEETSVVCFSRDHLLAALAEDEAVSSADIAEDPVWVPADDVLFAAHPVPGTVPADPDGNALDPLATTADVVATVAANVGVAVLPMSLARLHRRKDVTYRPLLDGPMAPVGLVWPIDRTTDLVEELIGIVRGRTVNSSRGRGGPSSRPTPDGASDGGTDNKRANSGVKNSAKGVPGGAKGRSGGGRSGTKAGTRGGVQRGKGARPAPKAKKKGKGR</sequence>
<dbReference type="EMBL" id="BNAS01000005">
    <property type="protein sequence ID" value="GHH75947.1"/>
    <property type="molecule type" value="Genomic_DNA"/>
</dbReference>
<evidence type="ECO:0000256" key="2">
    <source>
        <dbReference type="ARBA" id="ARBA00023015"/>
    </source>
</evidence>
<keyword evidence="3" id="KW-0238">DNA-binding</keyword>
<keyword evidence="4" id="KW-0804">Transcription</keyword>
<dbReference type="GO" id="GO:0032993">
    <property type="term" value="C:protein-DNA complex"/>
    <property type="evidence" value="ECO:0007669"/>
    <property type="project" value="TreeGrafter"/>
</dbReference>
<dbReference type="GO" id="GO:0003700">
    <property type="term" value="F:DNA-binding transcription factor activity"/>
    <property type="evidence" value="ECO:0007669"/>
    <property type="project" value="TreeGrafter"/>
</dbReference>
<feature type="compositionally biased region" description="Gly residues" evidence="5">
    <location>
        <begin position="298"/>
        <end position="323"/>
    </location>
</feature>
<gene>
    <name evidence="7" type="ORF">GCM10017772_33180</name>
</gene>
<evidence type="ECO:0000313" key="8">
    <source>
        <dbReference type="Proteomes" id="UP000627369"/>
    </source>
</evidence>